<dbReference type="EC" id="7.1.1.-" evidence="2"/>
<organism evidence="3 4">
    <name type="scientific">Variovorax paradoxus</name>
    <dbReference type="NCBI Taxonomy" id="34073"/>
    <lineage>
        <taxon>Bacteria</taxon>
        <taxon>Pseudomonadati</taxon>
        <taxon>Pseudomonadota</taxon>
        <taxon>Betaproteobacteria</taxon>
        <taxon>Burkholderiales</taxon>
        <taxon>Comamonadaceae</taxon>
        <taxon>Variovorax</taxon>
    </lineage>
</organism>
<evidence type="ECO:0000256" key="1">
    <source>
        <dbReference type="ARBA" id="ARBA00005698"/>
    </source>
</evidence>
<keyword evidence="2" id="KW-0874">Quinone</keyword>
<reference evidence="3" key="1">
    <citation type="submission" date="2023-07" db="EMBL/GenBank/DDBJ databases">
        <title>Sorghum-associated microbial communities from plants grown in Nebraska, USA.</title>
        <authorList>
            <person name="Schachtman D."/>
        </authorList>
    </citation>
    <scope>NUCLEOTIDE SEQUENCE</scope>
    <source>
        <strain evidence="3">DS3315</strain>
    </source>
</reference>
<dbReference type="AlphaFoldDB" id="A0AAW8ENI1"/>
<evidence type="ECO:0000256" key="2">
    <source>
        <dbReference type="RuleBase" id="RU004429"/>
    </source>
</evidence>
<evidence type="ECO:0000313" key="4">
    <source>
        <dbReference type="Proteomes" id="UP001224845"/>
    </source>
</evidence>
<name>A0AAW8ENI1_VARPD</name>
<comment type="function">
    <text evidence="2">NDH-1 shuttles electrons from NADH, via FMN and iron-sulfur (Fe-S) centers, to quinones in the respiratory chain. Couples the redox reaction to proton translocation (for every two electrons transferred, four hydrogen ions are translocated across the cytoplasmic membrane), and thus conserves the redox energy in a proton gradient.</text>
</comment>
<keyword evidence="2" id="KW-0472">Membrane</keyword>
<keyword evidence="2" id="KW-1133">Transmembrane helix</keyword>
<comment type="caution">
    <text evidence="3">The sequence shown here is derived from an EMBL/GenBank/DDBJ whole genome shotgun (WGS) entry which is preliminary data.</text>
</comment>
<keyword evidence="2" id="KW-0520">NAD</keyword>
<protein>
    <recommendedName>
        <fullName evidence="2">NADH-quinone oxidoreductase subunit J</fullName>
        <ecNumber evidence="2">7.1.1.-</ecNumber>
    </recommendedName>
</protein>
<proteinExistence type="inferred from homology"/>
<feature type="transmembrane region" description="Helical" evidence="2">
    <location>
        <begin position="143"/>
        <end position="166"/>
    </location>
</feature>
<dbReference type="InterPro" id="IPR042106">
    <property type="entry name" value="Nuo/plastoQ_OxRdtase_6_NuoJ"/>
</dbReference>
<dbReference type="EMBL" id="JAUSRV010000018">
    <property type="protein sequence ID" value="MDP9974613.1"/>
    <property type="molecule type" value="Genomic_DNA"/>
</dbReference>
<keyword evidence="2" id="KW-1003">Cell membrane</keyword>
<gene>
    <name evidence="3" type="ORF">J2W39_005882</name>
</gene>
<dbReference type="GO" id="GO:0008137">
    <property type="term" value="F:NADH dehydrogenase (ubiquinone) activity"/>
    <property type="evidence" value="ECO:0007669"/>
    <property type="project" value="UniProtKB-UniRule"/>
</dbReference>
<feature type="transmembrane region" description="Helical" evidence="2">
    <location>
        <begin position="55"/>
        <end position="79"/>
    </location>
</feature>
<dbReference type="PANTHER" id="PTHR33269">
    <property type="entry name" value="NADH-UBIQUINONE OXIDOREDUCTASE CHAIN 6"/>
    <property type="match status" value="1"/>
</dbReference>
<dbReference type="Proteomes" id="UP001224845">
    <property type="component" value="Unassembled WGS sequence"/>
</dbReference>
<comment type="subcellular location">
    <subcellularLocation>
        <location evidence="2">Cell membrane</location>
        <topology evidence="2">Multi-pass membrane protein</topology>
    </subcellularLocation>
</comment>
<feature type="transmembrane region" description="Helical" evidence="2">
    <location>
        <begin position="91"/>
        <end position="114"/>
    </location>
</feature>
<dbReference type="InterPro" id="IPR001457">
    <property type="entry name" value="NADH_UbQ/plastoQ_OxRdtase_su6"/>
</dbReference>
<evidence type="ECO:0000313" key="3">
    <source>
        <dbReference type="EMBL" id="MDP9974613.1"/>
    </source>
</evidence>
<sequence>MDVKTGLFYLFAAVLLFAAFRVITARNPVYAALYLVLAFFQASAIWLLLRAEFLAISLVLVYVGAVMVLFLFVVMMLDINVDGLRQGFWKHFPLAAGVGALIALEMAAVLMGGFRLEAPRAGAAAAAHGSNTLELGKLLYSEYLYPLEIAAVILLVAIVAAIALTLRTRKDSKYVNPSDQVRVKARDRVRIVQMPVTRAAEPVVEAPADAAAAKESKA</sequence>
<dbReference type="NCBIfam" id="NF005164">
    <property type="entry name" value="PRK06638.1-4"/>
    <property type="match status" value="1"/>
</dbReference>
<comment type="similarity">
    <text evidence="1 2">Belongs to the complex I subunit 6 family.</text>
</comment>
<feature type="transmembrane region" description="Helical" evidence="2">
    <location>
        <begin position="6"/>
        <end position="23"/>
    </location>
</feature>
<dbReference type="Pfam" id="PF00499">
    <property type="entry name" value="Oxidored_q3"/>
    <property type="match status" value="1"/>
</dbReference>
<comment type="catalytic activity">
    <reaction evidence="2">
        <text>a quinone + NADH + 5 H(+)(in) = a quinol + NAD(+) + 4 H(+)(out)</text>
        <dbReference type="Rhea" id="RHEA:57888"/>
        <dbReference type="ChEBI" id="CHEBI:15378"/>
        <dbReference type="ChEBI" id="CHEBI:24646"/>
        <dbReference type="ChEBI" id="CHEBI:57540"/>
        <dbReference type="ChEBI" id="CHEBI:57945"/>
        <dbReference type="ChEBI" id="CHEBI:132124"/>
    </reaction>
</comment>
<dbReference type="RefSeq" id="WP_307596625.1">
    <property type="nucleotide sequence ID" value="NZ_CAXUQE020000001.1"/>
</dbReference>
<dbReference type="PANTHER" id="PTHR33269:SF17">
    <property type="entry name" value="NADH-UBIQUINONE OXIDOREDUCTASE CHAIN 6"/>
    <property type="match status" value="1"/>
</dbReference>
<dbReference type="GO" id="GO:0005886">
    <property type="term" value="C:plasma membrane"/>
    <property type="evidence" value="ECO:0007669"/>
    <property type="project" value="UniProtKB-SubCell"/>
</dbReference>
<keyword evidence="2" id="KW-0812">Transmembrane</keyword>
<dbReference type="GO" id="GO:0048038">
    <property type="term" value="F:quinone binding"/>
    <property type="evidence" value="ECO:0007669"/>
    <property type="project" value="UniProtKB-UniRule"/>
</dbReference>
<feature type="transmembrane region" description="Helical" evidence="2">
    <location>
        <begin position="30"/>
        <end position="49"/>
    </location>
</feature>
<accession>A0AAW8ENI1</accession>
<dbReference type="Gene3D" id="1.20.120.1200">
    <property type="entry name" value="NADH-ubiquinone/plastoquinone oxidoreductase chain 6, subunit NuoJ"/>
    <property type="match status" value="1"/>
</dbReference>